<evidence type="ECO:0000313" key="11">
    <source>
        <dbReference type="Proteomes" id="UP001595976"/>
    </source>
</evidence>
<evidence type="ECO:0000256" key="8">
    <source>
        <dbReference type="HAMAP-Rule" id="MF_00265"/>
    </source>
</evidence>
<feature type="binding site" evidence="8">
    <location>
        <position position="103"/>
    </location>
    <ligand>
        <name>Mg(2+)</name>
        <dbReference type="ChEBI" id="CHEBI:18420"/>
    </ligand>
</feature>
<evidence type="ECO:0000256" key="6">
    <source>
        <dbReference type="ARBA" id="ARBA00022842"/>
    </source>
</evidence>
<proteinExistence type="inferred from homology"/>
<comment type="similarity">
    <text evidence="7 8">Belongs to the PINc/VapC protein family.</text>
</comment>
<dbReference type="HAMAP" id="MF_00265">
    <property type="entry name" value="VapC_Nob1"/>
    <property type="match status" value="1"/>
</dbReference>
<sequence>MFVDTSVFVAILCKEPEAAGFAAKLEGAGRRLTSPLVRLEACMVLATRLARQPCDVEADFDEFLRIAAIEVVPIDDATAREAVAAFQRYGKGRGASAQLNLADCMSYACAKVSGAPILFKGRDFSRTDLALA</sequence>
<evidence type="ECO:0000256" key="4">
    <source>
        <dbReference type="ARBA" id="ARBA00022723"/>
    </source>
</evidence>
<keyword evidence="4 8" id="KW-0479">Metal-binding</keyword>
<gene>
    <name evidence="8" type="primary">vapC</name>
    <name evidence="10" type="ORF">ACFPK2_15160</name>
</gene>
<keyword evidence="6 8" id="KW-0460">Magnesium</keyword>
<evidence type="ECO:0000256" key="5">
    <source>
        <dbReference type="ARBA" id="ARBA00022801"/>
    </source>
</evidence>
<evidence type="ECO:0000259" key="9">
    <source>
        <dbReference type="Pfam" id="PF01850"/>
    </source>
</evidence>
<dbReference type="SUPFAM" id="SSF88723">
    <property type="entry name" value="PIN domain-like"/>
    <property type="match status" value="1"/>
</dbReference>
<evidence type="ECO:0000256" key="3">
    <source>
        <dbReference type="ARBA" id="ARBA00022722"/>
    </source>
</evidence>
<organism evidence="10 11">
    <name type="scientific">Bosea minatitlanensis</name>
    <dbReference type="NCBI Taxonomy" id="128782"/>
    <lineage>
        <taxon>Bacteria</taxon>
        <taxon>Pseudomonadati</taxon>
        <taxon>Pseudomonadota</taxon>
        <taxon>Alphaproteobacteria</taxon>
        <taxon>Hyphomicrobiales</taxon>
        <taxon>Boseaceae</taxon>
        <taxon>Bosea</taxon>
    </lineage>
</organism>
<comment type="cofactor">
    <cofactor evidence="1 8">
        <name>Mg(2+)</name>
        <dbReference type="ChEBI" id="CHEBI:18420"/>
    </cofactor>
</comment>
<dbReference type="CDD" id="cd09871">
    <property type="entry name" value="PIN_MtVapC28-VapC30-like"/>
    <property type="match status" value="1"/>
</dbReference>
<evidence type="ECO:0000256" key="7">
    <source>
        <dbReference type="ARBA" id="ARBA00038093"/>
    </source>
</evidence>
<dbReference type="EC" id="3.1.-.-" evidence="8"/>
<dbReference type="InterPro" id="IPR050556">
    <property type="entry name" value="Type_II_TA_system_RNase"/>
</dbReference>
<keyword evidence="8" id="KW-0800">Toxin</keyword>
<dbReference type="EMBL" id="JBHSLI010000006">
    <property type="protein sequence ID" value="MFC5294325.1"/>
    <property type="molecule type" value="Genomic_DNA"/>
</dbReference>
<keyword evidence="5 8" id="KW-0378">Hydrolase</keyword>
<dbReference type="RefSeq" id="WP_158446527.1">
    <property type="nucleotide sequence ID" value="NZ_JAOAOS010000009.1"/>
</dbReference>
<dbReference type="Pfam" id="PF01850">
    <property type="entry name" value="PIN"/>
    <property type="match status" value="1"/>
</dbReference>
<feature type="domain" description="PIN" evidence="9">
    <location>
        <begin position="1"/>
        <end position="128"/>
    </location>
</feature>
<dbReference type="PANTHER" id="PTHR33653">
    <property type="entry name" value="RIBONUCLEASE VAPC2"/>
    <property type="match status" value="1"/>
</dbReference>
<dbReference type="PANTHER" id="PTHR33653:SF1">
    <property type="entry name" value="RIBONUCLEASE VAPC2"/>
    <property type="match status" value="1"/>
</dbReference>
<evidence type="ECO:0000256" key="1">
    <source>
        <dbReference type="ARBA" id="ARBA00001946"/>
    </source>
</evidence>
<keyword evidence="11" id="KW-1185">Reference proteome</keyword>
<keyword evidence="2 8" id="KW-1277">Toxin-antitoxin system</keyword>
<dbReference type="Gene3D" id="3.40.50.1010">
    <property type="entry name" value="5'-nuclease"/>
    <property type="match status" value="1"/>
</dbReference>
<evidence type="ECO:0000313" key="10">
    <source>
        <dbReference type="EMBL" id="MFC5294325.1"/>
    </source>
</evidence>
<dbReference type="InterPro" id="IPR029060">
    <property type="entry name" value="PIN-like_dom_sf"/>
</dbReference>
<comment type="function">
    <text evidence="8">Toxic component of a toxin-antitoxin (TA) system. An RNase.</text>
</comment>
<dbReference type="Proteomes" id="UP001595976">
    <property type="component" value="Unassembled WGS sequence"/>
</dbReference>
<accession>A0ABW0F7C6</accession>
<name>A0ABW0F7C6_9HYPH</name>
<comment type="caution">
    <text evidence="10">The sequence shown here is derived from an EMBL/GenBank/DDBJ whole genome shotgun (WGS) entry which is preliminary data.</text>
</comment>
<dbReference type="InterPro" id="IPR002716">
    <property type="entry name" value="PIN_dom"/>
</dbReference>
<keyword evidence="3 8" id="KW-0540">Nuclease</keyword>
<reference evidence="11" key="1">
    <citation type="journal article" date="2019" name="Int. J. Syst. Evol. Microbiol.">
        <title>The Global Catalogue of Microorganisms (GCM) 10K type strain sequencing project: providing services to taxonomists for standard genome sequencing and annotation.</title>
        <authorList>
            <consortium name="The Broad Institute Genomics Platform"/>
            <consortium name="The Broad Institute Genome Sequencing Center for Infectious Disease"/>
            <person name="Wu L."/>
            <person name="Ma J."/>
        </authorList>
    </citation>
    <scope>NUCLEOTIDE SEQUENCE [LARGE SCALE GENOMIC DNA]</scope>
    <source>
        <strain evidence="11">CGMCC 1.15643</strain>
    </source>
</reference>
<dbReference type="InterPro" id="IPR022907">
    <property type="entry name" value="VapC_family"/>
</dbReference>
<protein>
    <recommendedName>
        <fullName evidence="8">Ribonuclease VapC</fullName>
        <shortName evidence="8">RNase VapC</shortName>
        <ecNumber evidence="8">3.1.-.-</ecNumber>
    </recommendedName>
    <alternativeName>
        <fullName evidence="8">Toxin VapC</fullName>
    </alternativeName>
</protein>
<feature type="binding site" evidence="8">
    <location>
        <position position="4"/>
    </location>
    <ligand>
        <name>Mg(2+)</name>
        <dbReference type="ChEBI" id="CHEBI:18420"/>
    </ligand>
</feature>
<evidence type="ECO:0000256" key="2">
    <source>
        <dbReference type="ARBA" id="ARBA00022649"/>
    </source>
</evidence>